<dbReference type="Pfam" id="PF13439">
    <property type="entry name" value="Glyco_transf_4"/>
    <property type="match status" value="1"/>
</dbReference>
<comment type="caution">
    <text evidence="3">The sequence shown here is derived from an EMBL/GenBank/DDBJ whole genome shotgun (WGS) entry which is preliminary data.</text>
</comment>
<dbReference type="EMBL" id="DVMH01000014">
    <property type="protein sequence ID" value="HIU10053.1"/>
    <property type="molecule type" value="Genomic_DNA"/>
</dbReference>
<evidence type="ECO:0000313" key="4">
    <source>
        <dbReference type="Proteomes" id="UP000824124"/>
    </source>
</evidence>
<organism evidence="3 4">
    <name type="scientific">Candidatus Avidehalobacter gallistercoris</name>
    <dbReference type="NCBI Taxonomy" id="2840694"/>
    <lineage>
        <taxon>Bacteria</taxon>
        <taxon>Bacillati</taxon>
        <taxon>Bacillota</taxon>
        <taxon>Clostridia</taxon>
        <taxon>Eubacteriales</taxon>
        <taxon>Peptococcaceae</taxon>
        <taxon>Peptococcaceae incertae sedis</taxon>
        <taxon>Candidatus Avidehalobacter</taxon>
    </lineage>
</organism>
<dbReference type="PANTHER" id="PTHR45947">
    <property type="entry name" value="SULFOQUINOVOSYL TRANSFERASE SQD2"/>
    <property type="match status" value="1"/>
</dbReference>
<gene>
    <name evidence="3" type="ORF">IAB00_02195</name>
</gene>
<evidence type="ECO:0000259" key="1">
    <source>
        <dbReference type="Pfam" id="PF00534"/>
    </source>
</evidence>
<sequence length="417" mass="46517">MRIALFAETYLPNISGVVTHVHALRVGLERLGHEVLVVCGDNSYGHYLLRDNVLYCPGFVSQKFYGYTISTPWSRERARYIKDFAPDIVHLHTEFGIGFFGMHWAMHHNVPLVYTLHTMYDDYVYYIAPKPFIPAARSLSHQFFGRYIKNCDAITGPSLKCQEYVDALGLSRHVHIIPNPVELDKFAPGAVNPADVTAVREKLAIPEDCTCVLFVGRLGQEKSCDVLLDCWAQAVSPEDKLKLLIVGDGPARPGLIKQAEALGITDRVIFPGKVMHDDIPPYLALGSLYATASLSDTNSISMLEGMASGLPVLQLYDPLNGDQVTEGQNGFVFRNAMEMKQKLSAYQAMSPAEKQRLSESTRQSVAKKGYETLAENLLTVYAEAAEHKRQTQDRPPLVLKIRRGLKHAVGKIYKPPR</sequence>
<evidence type="ECO:0000313" key="3">
    <source>
        <dbReference type="EMBL" id="HIU10053.1"/>
    </source>
</evidence>
<dbReference type="PANTHER" id="PTHR45947:SF3">
    <property type="entry name" value="SULFOQUINOVOSYL TRANSFERASE SQD2"/>
    <property type="match status" value="1"/>
</dbReference>
<proteinExistence type="predicted"/>
<dbReference type="InterPro" id="IPR050194">
    <property type="entry name" value="Glycosyltransferase_grp1"/>
</dbReference>
<accession>A0A9D1HLE0</accession>
<dbReference type="Gene3D" id="3.40.50.2000">
    <property type="entry name" value="Glycogen Phosphorylase B"/>
    <property type="match status" value="2"/>
</dbReference>
<dbReference type="SUPFAM" id="SSF53756">
    <property type="entry name" value="UDP-Glycosyltransferase/glycogen phosphorylase"/>
    <property type="match status" value="1"/>
</dbReference>
<feature type="domain" description="Glycosyl transferase family 1" evidence="1">
    <location>
        <begin position="198"/>
        <end position="340"/>
    </location>
</feature>
<dbReference type="Pfam" id="PF00534">
    <property type="entry name" value="Glycos_transf_1"/>
    <property type="match status" value="1"/>
</dbReference>
<dbReference type="Proteomes" id="UP000824124">
    <property type="component" value="Unassembled WGS sequence"/>
</dbReference>
<dbReference type="InterPro" id="IPR028098">
    <property type="entry name" value="Glyco_trans_4-like_N"/>
</dbReference>
<reference evidence="3" key="2">
    <citation type="journal article" date="2021" name="PeerJ">
        <title>Extensive microbial diversity within the chicken gut microbiome revealed by metagenomics and culture.</title>
        <authorList>
            <person name="Gilroy R."/>
            <person name="Ravi A."/>
            <person name="Getino M."/>
            <person name="Pursley I."/>
            <person name="Horton D.L."/>
            <person name="Alikhan N.F."/>
            <person name="Baker D."/>
            <person name="Gharbi K."/>
            <person name="Hall N."/>
            <person name="Watson M."/>
            <person name="Adriaenssens E.M."/>
            <person name="Foster-Nyarko E."/>
            <person name="Jarju S."/>
            <person name="Secka A."/>
            <person name="Antonio M."/>
            <person name="Oren A."/>
            <person name="Chaudhuri R.R."/>
            <person name="La Ragione R."/>
            <person name="Hildebrand F."/>
            <person name="Pallen M.J."/>
        </authorList>
    </citation>
    <scope>NUCLEOTIDE SEQUENCE</scope>
    <source>
        <strain evidence="3">2830</strain>
    </source>
</reference>
<dbReference type="AlphaFoldDB" id="A0A9D1HLE0"/>
<reference evidence="3" key="1">
    <citation type="submission" date="2020-10" db="EMBL/GenBank/DDBJ databases">
        <authorList>
            <person name="Gilroy R."/>
        </authorList>
    </citation>
    <scope>NUCLEOTIDE SEQUENCE</scope>
    <source>
        <strain evidence="3">2830</strain>
    </source>
</reference>
<feature type="domain" description="Glycosyltransferase subfamily 4-like N-terminal" evidence="2">
    <location>
        <begin position="14"/>
        <end position="184"/>
    </location>
</feature>
<protein>
    <submittedName>
        <fullName evidence="3">Glycosyltransferase</fullName>
    </submittedName>
</protein>
<name>A0A9D1HLE0_9FIRM</name>
<dbReference type="GO" id="GO:0016758">
    <property type="term" value="F:hexosyltransferase activity"/>
    <property type="evidence" value="ECO:0007669"/>
    <property type="project" value="TreeGrafter"/>
</dbReference>
<evidence type="ECO:0000259" key="2">
    <source>
        <dbReference type="Pfam" id="PF13439"/>
    </source>
</evidence>
<dbReference type="InterPro" id="IPR001296">
    <property type="entry name" value="Glyco_trans_1"/>
</dbReference>